<dbReference type="Pfam" id="PF13193">
    <property type="entry name" value="AMP-binding_C"/>
    <property type="match status" value="1"/>
</dbReference>
<dbReference type="Gene3D" id="3.90.820.10">
    <property type="entry name" value="Structural Genomics, Unknown Function 30-nov-00 1gh9 Mol_id"/>
    <property type="match status" value="1"/>
</dbReference>
<dbReference type="Proteomes" id="UP001231124">
    <property type="component" value="Unassembled WGS sequence"/>
</dbReference>
<dbReference type="SUPFAM" id="SSF53474">
    <property type="entry name" value="alpha/beta-Hydrolases"/>
    <property type="match status" value="1"/>
</dbReference>
<dbReference type="InterPro" id="IPR006162">
    <property type="entry name" value="Ppantetheine_attach_site"/>
</dbReference>
<evidence type="ECO:0000313" key="6">
    <source>
        <dbReference type="Proteomes" id="UP001231124"/>
    </source>
</evidence>
<dbReference type="Gene3D" id="1.10.1200.10">
    <property type="entry name" value="ACP-like"/>
    <property type="match status" value="1"/>
</dbReference>
<dbReference type="InterPro" id="IPR000873">
    <property type="entry name" value="AMP-dep_synth/lig_dom"/>
</dbReference>
<dbReference type="Gene3D" id="3.40.50.1820">
    <property type="entry name" value="alpha/beta hydrolase"/>
    <property type="match status" value="1"/>
</dbReference>
<dbReference type="Pfam" id="PF00550">
    <property type="entry name" value="PP-binding"/>
    <property type="match status" value="1"/>
</dbReference>
<organism evidence="5 6">
    <name type="scientific">Methylobacterium aerolatum</name>
    <dbReference type="NCBI Taxonomy" id="418708"/>
    <lineage>
        <taxon>Bacteria</taxon>
        <taxon>Pseudomonadati</taxon>
        <taxon>Pseudomonadota</taxon>
        <taxon>Alphaproteobacteria</taxon>
        <taxon>Hyphomicrobiales</taxon>
        <taxon>Methylobacteriaceae</taxon>
        <taxon>Methylobacterium</taxon>
    </lineage>
</organism>
<evidence type="ECO:0000259" key="4">
    <source>
        <dbReference type="PROSITE" id="PS50075"/>
    </source>
</evidence>
<evidence type="ECO:0000256" key="1">
    <source>
        <dbReference type="ARBA" id="ARBA00022450"/>
    </source>
</evidence>
<dbReference type="PANTHER" id="PTHR45527:SF1">
    <property type="entry name" value="FATTY ACID SYNTHASE"/>
    <property type="match status" value="1"/>
</dbReference>
<dbReference type="SUPFAM" id="SSF160582">
    <property type="entry name" value="MbtH-like"/>
    <property type="match status" value="1"/>
</dbReference>
<gene>
    <name evidence="5" type="ORF">QO012_003729</name>
</gene>
<dbReference type="InterPro" id="IPR029058">
    <property type="entry name" value="AB_hydrolase_fold"/>
</dbReference>
<dbReference type="EMBL" id="JAUSVP010000013">
    <property type="protein sequence ID" value="MDQ0449212.1"/>
    <property type="molecule type" value="Genomic_DNA"/>
</dbReference>
<dbReference type="InterPro" id="IPR010071">
    <property type="entry name" value="AA_adenyl_dom"/>
</dbReference>
<evidence type="ECO:0000256" key="3">
    <source>
        <dbReference type="SAM" id="MobiDB-lite"/>
    </source>
</evidence>
<feature type="region of interest" description="Disordered" evidence="3">
    <location>
        <begin position="56"/>
        <end position="77"/>
    </location>
</feature>
<sequence length="944" mass="100253">MSGQAGDASGEDWTSDALVVAVDRTGHAAFWPARRALPTGWRRVHGPCALTEARGWIGDPANAPEPVPGALPPDADGDSVPERLARLAAADPGHPAVVFGGRTLSRGDLDAWAASLAAGLAARGIGRGHLVAVALDRSPELIAALLGVLRAGAAFLPLDPAYPVARVRTMLEDAGVAECIATPEIAARLDLPPRIARLDPAVLTGTAPSAPSMPAPGDPAYLIFTSGSSGRPKGVLVEHGPLAMHCRTTAEAYEMGEGSRELHSLSFAFDGAHERWMTPLVAGGCVVLRGPDLWTAAETLAQIRRHRVTHAGFPTSFIGQVADWAERLGEAPPVEVYSFGGEAMPRETFARLGRALKPRLLINGYGPTECVISPLIWKVPPGAAFEEPYAPIGGPVGARAVYVLGPDLEPVPEGETGELYIGGGLARGYWGRPDLTAERFLPDPFAPGGGRMYRTGDRVRRRADGSLAFAGRADDQVKIRGHRIEIGEVEAALRSLPGVREAAILRREGPAGAALAGYVVPEPGRRLEPGRLRAALGRLLPEPMVPASLTLLDRLPVTANGKLDRAALPDPAADDRRGRPPGSATERRLAGIWSEVLGYPVRVADRRFVELGGDSLSALRLVARLRLIAPRGGIGVADLLRNPTIAELAARIEAGTPQAEDGLAPTVRLSGGRGGSGRPLLVLFPGLLVSTREYEPLVQHLGPEQEAHGFLCASLVEEVRPLPPVAELAAAYADTVRGLMRGRAGSCLFLGWSWGGVLAYETARRLGPGFPLEAVGMLDACGLEPPFAPGAAHPLAPEERAAHAAMLAAWLARSPMRAHWEALRARMDEETEGQFLRFLAAEPQPLPTDGPEVGSRERILWTLVDHALQFRALRLTSSDVPIRSFVAQDSQARSLPVIDWAPLTSRLLSVETVPETDHLDIVLSPHLHGRIADLVAREPTWSAA</sequence>
<dbReference type="InterPro" id="IPR020845">
    <property type="entry name" value="AMP-binding_CS"/>
</dbReference>
<dbReference type="PROSITE" id="PS00455">
    <property type="entry name" value="AMP_BINDING"/>
    <property type="match status" value="1"/>
</dbReference>
<dbReference type="InterPro" id="IPR042099">
    <property type="entry name" value="ANL_N_sf"/>
</dbReference>
<dbReference type="InterPro" id="IPR001031">
    <property type="entry name" value="Thioesterase"/>
</dbReference>
<dbReference type="PANTHER" id="PTHR45527">
    <property type="entry name" value="NONRIBOSOMAL PEPTIDE SYNTHETASE"/>
    <property type="match status" value="1"/>
</dbReference>
<dbReference type="SUPFAM" id="SSF47336">
    <property type="entry name" value="ACP-like"/>
    <property type="match status" value="1"/>
</dbReference>
<feature type="compositionally biased region" description="Basic and acidic residues" evidence="3">
    <location>
        <begin position="563"/>
        <end position="578"/>
    </location>
</feature>
<dbReference type="InterPro" id="IPR038020">
    <property type="entry name" value="MbtH-like_sf"/>
</dbReference>
<feature type="region of interest" description="Disordered" evidence="3">
    <location>
        <begin position="563"/>
        <end position="586"/>
    </location>
</feature>
<evidence type="ECO:0000256" key="2">
    <source>
        <dbReference type="ARBA" id="ARBA00022553"/>
    </source>
</evidence>
<reference evidence="5 6" key="1">
    <citation type="submission" date="2023-07" db="EMBL/GenBank/DDBJ databases">
        <title>Genomic Encyclopedia of Type Strains, Phase IV (KMG-IV): sequencing the most valuable type-strain genomes for metagenomic binning, comparative biology and taxonomic classification.</title>
        <authorList>
            <person name="Goeker M."/>
        </authorList>
    </citation>
    <scope>NUCLEOTIDE SEQUENCE [LARGE SCALE GENOMIC DNA]</scope>
    <source>
        <strain evidence="5 6">DSM 19013</strain>
    </source>
</reference>
<dbReference type="RefSeq" id="WP_238203908.1">
    <property type="nucleotide sequence ID" value="NZ_BPQE01000016.1"/>
</dbReference>
<dbReference type="Pfam" id="PF00501">
    <property type="entry name" value="AMP-binding"/>
    <property type="match status" value="1"/>
</dbReference>
<evidence type="ECO:0000313" key="5">
    <source>
        <dbReference type="EMBL" id="MDQ0449212.1"/>
    </source>
</evidence>
<keyword evidence="2" id="KW-0597">Phosphoprotein</keyword>
<dbReference type="Gene3D" id="3.40.50.12780">
    <property type="entry name" value="N-terminal domain of ligase-like"/>
    <property type="match status" value="1"/>
</dbReference>
<dbReference type="InterPro" id="IPR025110">
    <property type="entry name" value="AMP-bd_C"/>
</dbReference>
<dbReference type="Pfam" id="PF00975">
    <property type="entry name" value="Thioesterase"/>
    <property type="match status" value="1"/>
</dbReference>
<dbReference type="InterPro" id="IPR009081">
    <property type="entry name" value="PP-bd_ACP"/>
</dbReference>
<dbReference type="InterPro" id="IPR036736">
    <property type="entry name" value="ACP-like_sf"/>
</dbReference>
<comment type="caution">
    <text evidence="5">The sequence shown here is derived from an EMBL/GenBank/DDBJ whole genome shotgun (WGS) entry which is preliminary data.</text>
</comment>
<protein>
    <submittedName>
        <fullName evidence="5">Amino acid adenylation domain-containing protein</fullName>
    </submittedName>
</protein>
<accession>A0ABU0I3M7</accession>
<dbReference type="PROSITE" id="PS00012">
    <property type="entry name" value="PHOSPHOPANTETHEINE"/>
    <property type="match status" value="1"/>
</dbReference>
<name>A0ABU0I3M7_9HYPH</name>
<dbReference type="InterPro" id="IPR020806">
    <property type="entry name" value="PKS_PP-bd"/>
</dbReference>
<dbReference type="InterPro" id="IPR045851">
    <property type="entry name" value="AMP-bd_C_sf"/>
</dbReference>
<dbReference type="SUPFAM" id="SSF56801">
    <property type="entry name" value="Acetyl-CoA synthetase-like"/>
    <property type="match status" value="1"/>
</dbReference>
<keyword evidence="6" id="KW-1185">Reference proteome</keyword>
<dbReference type="SMART" id="SM00823">
    <property type="entry name" value="PKS_PP"/>
    <property type="match status" value="1"/>
</dbReference>
<feature type="domain" description="Carrier" evidence="4">
    <location>
        <begin position="580"/>
        <end position="656"/>
    </location>
</feature>
<dbReference type="NCBIfam" id="TIGR01733">
    <property type="entry name" value="AA-adenyl-dom"/>
    <property type="match status" value="1"/>
</dbReference>
<keyword evidence="1" id="KW-0596">Phosphopantetheine</keyword>
<dbReference type="PROSITE" id="PS50075">
    <property type="entry name" value="CARRIER"/>
    <property type="match status" value="1"/>
</dbReference>
<dbReference type="Gene3D" id="3.30.300.30">
    <property type="match status" value="1"/>
</dbReference>
<proteinExistence type="predicted"/>